<protein>
    <recommendedName>
        <fullName evidence="10">Histone H4</fullName>
    </recommendedName>
</protein>
<name>A0A081APW8_PHYNI</name>
<gene>
    <name evidence="12" type="ORF">F444_04676</name>
</gene>
<dbReference type="SMART" id="SM00417">
    <property type="entry name" value="H4"/>
    <property type="match status" value="1"/>
</dbReference>
<accession>A0A081APW8</accession>
<evidence type="ECO:0000256" key="6">
    <source>
        <dbReference type="ARBA" id="ARBA00022454"/>
    </source>
</evidence>
<dbReference type="Proteomes" id="UP000028582">
    <property type="component" value="Unassembled WGS sequence"/>
</dbReference>
<comment type="subunit">
    <text evidence="5 10">The nucleosome is a histone octamer containing two molecules each of H2A, H2B, H3 and H4 assembled in one H3-H4 heterotetramer and two H2A-H2B heterodimers. The octamer wraps approximately 147 bp of DNA.</text>
</comment>
<keyword evidence="9 10" id="KW-0544">Nucleosome core</keyword>
<dbReference type="AlphaFoldDB" id="A0A081APW8"/>
<dbReference type="Pfam" id="PF15511">
    <property type="entry name" value="CENP-T_C"/>
    <property type="match status" value="1"/>
</dbReference>
<dbReference type="GO" id="GO:0000786">
    <property type="term" value="C:nucleosome"/>
    <property type="evidence" value="ECO:0007669"/>
    <property type="project" value="UniProtKB-KW"/>
</dbReference>
<dbReference type="Gene3D" id="1.10.20.10">
    <property type="entry name" value="Histone, subunit A"/>
    <property type="match status" value="1"/>
</dbReference>
<evidence type="ECO:0000313" key="12">
    <source>
        <dbReference type="EMBL" id="ETO80929.1"/>
    </source>
</evidence>
<comment type="function">
    <text evidence="1 10">Core component of nucleosome. Nucleosomes wrap and compact DNA into chromatin, limiting DNA accessibility to the cellular machineries which require DNA as a template. Histones thereby play a central role in transcription regulation, DNA repair, DNA replication and chromosomal stability. DNA accessibility is regulated via a complex set of post-translational modifications of histones, also called histone code, and nucleosome remodeling.</text>
</comment>
<proteinExistence type="inferred from homology"/>
<comment type="similarity">
    <text evidence="4 10">Belongs to the histone H4 family.</text>
</comment>
<dbReference type="GO" id="GO:0005634">
    <property type="term" value="C:nucleus"/>
    <property type="evidence" value="ECO:0007669"/>
    <property type="project" value="UniProtKB-SubCell"/>
</dbReference>
<evidence type="ECO:0000256" key="1">
    <source>
        <dbReference type="ARBA" id="ARBA00002001"/>
    </source>
</evidence>
<evidence type="ECO:0000256" key="7">
    <source>
        <dbReference type="ARBA" id="ARBA00023125"/>
    </source>
</evidence>
<evidence type="ECO:0000256" key="10">
    <source>
        <dbReference type="RuleBase" id="RU000528"/>
    </source>
</evidence>
<evidence type="ECO:0000256" key="4">
    <source>
        <dbReference type="ARBA" id="ARBA00006564"/>
    </source>
</evidence>
<evidence type="ECO:0000256" key="8">
    <source>
        <dbReference type="ARBA" id="ARBA00023242"/>
    </source>
</evidence>
<dbReference type="InterPro" id="IPR001951">
    <property type="entry name" value="Histone_H4"/>
</dbReference>
<keyword evidence="7 10" id="KW-0238">DNA-binding</keyword>
<dbReference type="PRINTS" id="PR00623">
    <property type="entry name" value="HISTONEH4"/>
</dbReference>
<dbReference type="InterPro" id="IPR009072">
    <property type="entry name" value="Histone-fold"/>
</dbReference>
<dbReference type="FunFam" id="1.10.20.10:FF:000012">
    <property type="entry name" value="Histone H4"/>
    <property type="match status" value="1"/>
</dbReference>
<dbReference type="InterPro" id="IPR035425">
    <property type="entry name" value="CENP-T/H4_C"/>
</dbReference>
<evidence type="ECO:0000256" key="2">
    <source>
        <dbReference type="ARBA" id="ARBA00004123"/>
    </source>
</evidence>
<keyword evidence="6 10" id="KW-0158">Chromosome</keyword>
<dbReference type="GO" id="GO:0046982">
    <property type="term" value="F:protein heterodimerization activity"/>
    <property type="evidence" value="ECO:0007669"/>
    <property type="project" value="InterPro"/>
</dbReference>
<dbReference type="CDD" id="cd22912">
    <property type="entry name" value="HFD_H4"/>
    <property type="match status" value="1"/>
</dbReference>
<evidence type="ECO:0000259" key="11">
    <source>
        <dbReference type="Pfam" id="PF15511"/>
    </source>
</evidence>
<evidence type="ECO:0000256" key="3">
    <source>
        <dbReference type="ARBA" id="ARBA00004286"/>
    </source>
</evidence>
<dbReference type="EMBL" id="ANJA01000935">
    <property type="protein sequence ID" value="ETO80929.1"/>
    <property type="molecule type" value="Genomic_DNA"/>
</dbReference>
<evidence type="ECO:0000256" key="9">
    <source>
        <dbReference type="ARBA" id="ARBA00023269"/>
    </source>
</evidence>
<keyword evidence="8 10" id="KW-0539">Nucleus</keyword>
<dbReference type="SUPFAM" id="SSF47113">
    <property type="entry name" value="Histone-fold"/>
    <property type="match status" value="1"/>
</dbReference>
<comment type="subcellular location">
    <subcellularLocation>
        <location evidence="3">Chromosome</location>
    </subcellularLocation>
    <subcellularLocation>
        <location evidence="2">Nucleus</location>
    </subcellularLocation>
</comment>
<sequence length="116" mass="12872">LFGPSFIASATTLMSGRGKGTKGVGQGGTRRHCFILRDSIQGISKKSIRRLARRAGVIRMSGLVFDHTRAVLKVFVTNLLRDAVVYTQHANRKTISTMDVIYALKRQGRLLYGIEH</sequence>
<feature type="non-terminal residue" evidence="12">
    <location>
        <position position="1"/>
    </location>
</feature>
<dbReference type="GO" id="GO:0030527">
    <property type="term" value="F:structural constituent of chromatin"/>
    <property type="evidence" value="ECO:0007669"/>
    <property type="project" value="InterPro"/>
</dbReference>
<feature type="domain" description="CENP-T/Histone H4 histone fold" evidence="11">
    <location>
        <begin position="47"/>
        <end position="110"/>
    </location>
</feature>
<evidence type="ECO:0000313" key="13">
    <source>
        <dbReference type="Proteomes" id="UP000028582"/>
    </source>
</evidence>
<reference evidence="12 13" key="1">
    <citation type="submission" date="2013-11" db="EMBL/GenBank/DDBJ databases">
        <title>The Genome Sequence of Phytophthora parasitica P1976.</title>
        <authorList>
            <consortium name="The Broad Institute Genomics Platform"/>
            <person name="Russ C."/>
            <person name="Tyler B."/>
            <person name="Panabieres F."/>
            <person name="Shan W."/>
            <person name="Tripathy S."/>
            <person name="Grunwald N."/>
            <person name="Machado M."/>
            <person name="Johnson C.S."/>
            <person name="Walker B."/>
            <person name="Young S."/>
            <person name="Zeng Q."/>
            <person name="Gargeya S."/>
            <person name="Fitzgerald M."/>
            <person name="Haas B."/>
            <person name="Abouelleil A."/>
            <person name="Allen A.W."/>
            <person name="Alvarado L."/>
            <person name="Arachchi H.M."/>
            <person name="Berlin A.M."/>
            <person name="Chapman S.B."/>
            <person name="Gainer-Dewar J."/>
            <person name="Goldberg J."/>
            <person name="Griggs A."/>
            <person name="Gujja S."/>
            <person name="Hansen M."/>
            <person name="Howarth C."/>
            <person name="Imamovic A."/>
            <person name="Ireland A."/>
            <person name="Larimer J."/>
            <person name="McCowan C."/>
            <person name="Murphy C."/>
            <person name="Pearson M."/>
            <person name="Poon T.W."/>
            <person name="Priest M."/>
            <person name="Roberts A."/>
            <person name="Saif S."/>
            <person name="Shea T."/>
            <person name="Sisk P."/>
            <person name="Sykes S."/>
            <person name="Wortman J."/>
            <person name="Nusbaum C."/>
            <person name="Birren B."/>
        </authorList>
    </citation>
    <scope>NUCLEOTIDE SEQUENCE [LARGE SCALE GENOMIC DNA]</scope>
    <source>
        <strain evidence="12 13">P1976</strain>
    </source>
</reference>
<evidence type="ECO:0000256" key="5">
    <source>
        <dbReference type="ARBA" id="ARBA00011538"/>
    </source>
</evidence>
<dbReference type="PANTHER" id="PTHR10484">
    <property type="entry name" value="HISTONE H4"/>
    <property type="match status" value="1"/>
</dbReference>
<organism evidence="12 13">
    <name type="scientific">Phytophthora nicotianae P1976</name>
    <dbReference type="NCBI Taxonomy" id="1317066"/>
    <lineage>
        <taxon>Eukaryota</taxon>
        <taxon>Sar</taxon>
        <taxon>Stramenopiles</taxon>
        <taxon>Oomycota</taxon>
        <taxon>Peronosporomycetes</taxon>
        <taxon>Peronosporales</taxon>
        <taxon>Peronosporaceae</taxon>
        <taxon>Phytophthora</taxon>
    </lineage>
</organism>
<comment type="caution">
    <text evidence="12">The sequence shown here is derived from an EMBL/GenBank/DDBJ whole genome shotgun (WGS) entry which is preliminary data.</text>
</comment>
<dbReference type="GO" id="GO:0003677">
    <property type="term" value="F:DNA binding"/>
    <property type="evidence" value="ECO:0007669"/>
    <property type="project" value="UniProtKB-KW"/>
</dbReference>